<organism evidence="5 6">
    <name type="scientific">Nesterenkonia cremea</name>
    <dbReference type="NCBI Taxonomy" id="1882340"/>
    <lineage>
        <taxon>Bacteria</taxon>
        <taxon>Bacillati</taxon>
        <taxon>Actinomycetota</taxon>
        <taxon>Actinomycetes</taxon>
        <taxon>Micrococcales</taxon>
        <taxon>Micrococcaceae</taxon>
        <taxon>Nesterenkonia</taxon>
    </lineage>
</organism>
<dbReference type="Proteomes" id="UP000633136">
    <property type="component" value="Unassembled WGS sequence"/>
</dbReference>
<dbReference type="Pfam" id="PF00534">
    <property type="entry name" value="Glycos_transf_1"/>
    <property type="match status" value="1"/>
</dbReference>
<dbReference type="InterPro" id="IPR028098">
    <property type="entry name" value="Glyco_trans_4-like_N"/>
</dbReference>
<dbReference type="InterPro" id="IPR050194">
    <property type="entry name" value="Glycosyltransferase_grp1"/>
</dbReference>
<gene>
    <name evidence="5" type="primary">mshA</name>
    <name evidence="5" type="ORF">GCM10011401_19670</name>
</gene>
<dbReference type="InterPro" id="IPR001296">
    <property type="entry name" value="Glyco_trans_1"/>
</dbReference>
<dbReference type="PANTHER" id="PTHR45947">
    <property type="entry name" value="SULFOQUINOVOSYL TRANSFERASE SQD2"/>
    <property type="match status" value="1"/>
</dbReference>
<keyword evidence="2" id="KW-0808">Transferase</keyword>
<feature type="domain" description="Glycosyltransferase subfamily 4-like N-terminal" evidence="4">
    <location>
        <begin position="38"/>
        <end position="226"/>
    </location>
</feature>
<comment type="caution">
    <text evidence="5">The sequence shown here is derived from an EMBL/GenBank/DDBJ whole genome shotgun (WGS) entry which is preliminary data.</text>
</comment>
<proteinExistence type="predicted"/>
<dbReference type="SUPFAM" id="SSF53756">
    <property type="entry name" value="UDP-Glycosyltransferase/glycogen phosphorylase"/>
    <property type="match status" value="1"/>
</dbReference>
<evidence type="ECO:0000256" key="2">
    <source>
        <dbReference type="ARBA" id="ARBA00022679"/>
    </source>
</evidence>
<protein>
    <submittedName>
        <fullName evidence="5">D-inositol 3-phosphate glycosyltransferase</fullName>
    </submittedName>
</protein>
<dbReference type="RefSeq" id="WP_188685216.1">
    <property type="nucleotide sequence ID" value="NZ_BMIS01000008.1"/>
</dbReference>
<dbReference type="EMBL" id="BMIS01000008">
    <property type="protein sequence ID" value="GGE72683.1"/>
    <property type="molecule type" value="Genomic_DNA"/>
</dbReference>
<feature type="domain" description="Glycosyl transferase family 1" evidence="3">
    <location>
        <begin position="243"/>
        <end position="400"/>
    </location>
</feature>
<dbReference type="AlphaFoldDB" id="A0A917ERX7"/>
<evidence type="ECO:0000259" key="3">
    <source>
        <dbReference type="Pfam" id="PF00534"/>
    </source>
</evidence>
<dbReference type="PANTHER" id="PTHR45947:SF13">
    <property type="entry name" value="TRANSFERASE"/>
    <property type="match status" value="1"/>
</dbReference>
<dbReference type="Gene3D" id="3.40.50.2000">
    <property type="entry name" value="Glycogen Phosphorylase B"/>
    <property type="match status" value="2"/>
</dbReference>
<dbReference type="Pfam" id="PF13439">
    <property type="entry name" value="Glyco_transf_4"/>
    <property type="match status" value="1"/>
</dbReference>
<sequence length="433" mass="45976">MTTAAAPTALCGGAAVPRVVMLSLHTSPLVQAGQGDAGGLNVYVNALSRSLRAAGVAVDIVTTSIEEAGSAEQADVVTVLEDGRRVHTLAVPAHLLSGPDGRPDKNRLVEYVEDLAARAETSLAGCGEPGEQIILHSHYWISGLAALHLADPRRPLIHTMHTIGRVKRERDPSSREDPRRDAAEARIAARADLLTANTQHEADDLHRLFGVSRQRVGLVKPGVDLAVFHPPAGSGEEDPRAELEGRPLRLTFAGRLQPHKGPQVAIEALGVFRTMMPEVPLELTVAGQQSGSDALDVATLAEAAGVGDLVRTAPPMPHQDLADLFRSSDAVLVPSYSESFGLVALEAMACGTPVLAHDVGGLSELVGHKRTGRLIGSLDPQEWAGQMRWLVLHRRAWNRYSSTASATAQSYSWAATANAALALYRRLAPARVG</sequence>
<evidence type="ECO:0000259" key="4">
    <source>
        <dbReference type="Pfam" id="PF13439"/>
    </source>
</evidence>
<accession>A0A917ERX7</accession>
<reference evidence="5" key="1">
    <citation type="journal article" date="2014" name="Int. J. Syst. Evol. Microbiol.">
        <title>Complete genome sequence of Corynebacterium casei LMG S-19264T (=DSM 44701T), isolated from a smear-ripened cheese.</title>
        <authorList>
            <consortium name="US DOE Joint Genome Institute (JGI-PGF)"/>
            <person name="Walter F."/>
            <person name="Albersmeier A."/>
            <person name="Kalinowski J."/>
            <person name="Ruckert C."/>
        </authorList>
    </citation>
    <scope>NUCLEOTIDE SEQUENCE</scope>
    <source>
        <strain evidence="5">CGMCC 1.15388</strain>
    </source>
</reference>
<evidence type="ECO:0000313" key="5">
    <source>
        <dbReference type="EMBL" id="GGE72683.1"/>
    </source>
</evidence>
<keyword evidence="1" id="KW-0328">Glycosyltransferase</keyword>
<evidence type="ECO:0000256" key="1">
    <source>
        <dbReference type="ARBA" id="ARBA00022676"/>
    </source>
</evidence>
<dbReference type="GO" id="GO:0016757">
    <property type="term" value="F:glycosyltransferase activity"/>
    <property type="evidence" value="ECO:0007669"/>
    <property type="project" value="UniProtKB-KW"/>
</dbReference>
<keyword evidence="6" id="KW-1185">Reference proteome</keyword>
<name>A0A917ERX7_9MICC</name>
<dbReference type="GO" id="GO:1901137">
    <property type="term" value="P:carbohydrate derivative biosynthetic process"/>
    <property type="evidence" value="ECO:0007669"/>
    <property type="project" value="UniProtKB-ARBA"/>
</dbReference>
<reference evidence="5" key="2">
    <citation type="submission" date="2020-09" db="EMBL/GenBank/DDBJ databases">
        <authorList>
            <person name="Sun Q."/>
            <person name="Zhou Y."/>
        </authorList>
    </citation>
    <scope>NUCLEOTIDE SEQUENCE</scope>
    <source>
        <strain evidence="5">CGMCC 1.15388</strain>
    </source>
</reference>
<evidence type="ECO:0000313" key="6">
    <source>
        <dbReference type="Proteomes" id="UP000633136"/>
    </source>
</evidence>